<keyword evidence="4" id="KW-0460">Magnesium</keyword>
<dbReference type="PANTHER" id="PTHR31609:SF1">
    <property type="entry name" value="CARBOHYDRATE DEACETYLASE"/>
    <property type="match status" value="1"/>
</dbReference>
<keyword evidence="5" id="KW-0119">Carbohydrate metabolism</keyword>
<evidence type="ECO:0000256" key="5">
    <source>
        <dbReference type="ARBA" id="ARBA00023277"/>
    </source>
</evidence>
<sequence>MQALLNVLLNLLDWEIRAMKRILLTSLEFGQSYGVDRAICDLIIAGRLSAVGCVVTGEMWSREFYQLRDVVAWAEHETMVGLTVTLTKPAAPLTDFGHTVFGDVFPANWWYAIRSPMKMLPEEAIAAEIAAQVDLFEEVYARPPAFVAIQGNLAKHPAVHSALITVLSMMTGREPALVLPAGVSRTSNAIAKRATKSGLETIFSGPDLPMADEDTDLRDFFWHGINEAQDSAMVLCRPSYPEEQAQPVKKKNMRQSSSRENQLKFLISEEFPFLLMEKDIFLF</sequence>
<comment type="cofactor">
    <cofactor evidence="1">
        <name>Mg(2+)</name>
        <dbReference type="ChEBI" id="CHEBI:18420"/>
    </cofactor>
</comment>
<gene>
    <name evidence="6" type="ORF">KGB56_05180</name>
</gene>
<evidence type="ECO:0000256" key="1">
    <source>
        <dbReference type="ARBA" id="ARBA00001946"/>
    </source>
</evidence>
<dbReference type="EMBL" id="CP074126">
    <property type="protein sequence ID" value="QUS56817.1"/>
    <property type="molecule type" value="Genomic_DNA"/>
</dbReference>
<evidence type="ECO:0000256" key="4">
    <source>
        <dbReference type="ARBA" id="ARBA00022842"/>
    </source>
</evidence>
<evidence type="ECO:0000313" key="6">
    <source>
        <dbReference type="EMBL" id="QUS56817.1"/>
    </source>
</evidence>
<evidence type="ECO:0000313" key="7">
    <source>
        <dbReference type="Proteomes" id="UP000680706"/>
    </source>
</evidence>
<reference evidence="6 7" key="1">
    <citation type="journal article" date="2021" name="Angew. Chem. Int. Ed. Engl.">
        <title>A novel family of nonribosomal peptides modulate collective behavior in Pseudovibrio bacteria isolated from marine sponges.</title>
        <authorList>
            <person name="Ioca L.P."/>
            <person name="Dai Y."/>
            <person name="Kunakom S."/>
            <person name="Diaz-Espinosa J."/>
            <person name="Krunic A."/>
            <person name="Crnkovic C.M."/>
            <person name="Orjala J."/>
            <person name="Sanchez L.M."/>
            <person name="Ferreira A.G."/>
            <person name="Berlinck R.G.S."/>
            <person name="Eustaquio A.S."/>
        </authorList>
    </citation>
    <scope>NUCLEOTIDE SEQUENCE [LARGE SCALE GENOMIC DNA]</scope>
    <source>
        <strain evidence="6 7">Ab134</strain>
    </source>
</reference>
<dbReference type="InterPro" id="IPR011330">
    <property type="entry name" value="Glyco_hydro/deAcase_b/a-brl"/>
</dbReference>
<name>A0ABX8AQ71_9HYPH</name>
<evidence type="ECO:0000256" key="2">
    <source>
        <dbReference type="ARBA" id="ARBA00022723"/>
    </source>
</evidence>
<keyword evidence="2" id="KW-0479">Metal-binding</keyword>
<dbReference type="SUPFAM" id="SSF88713">
    <property type="entry name" value="Glycoside hydrolase/deacetylase"/>
    <property type="match status" value="1"/>
</dbReference>
<keyword evidence="3" id="KW-0378">Hydrolase</keyword>
<keyword evidence="7" id="KW-1185">Reference proteome</keyword>
<dbReference type="Gene3D" id="3.20.20.370">
    <property type="entry name" value="Glycoside hydrolase/deacetylase"/>
    <property type="match status" value="1"/>
</dbReference>
<evidence type="ECO:0000256" key="3">
    <source>
        <dbReference type="ARBA" id="ARBA00022801"/>
    </source>
</evidence>
<dbReference type="PANTHER" id="PTHR31609">
    <property type="entry name" value="YDJC DEACETYLASE FAMILY MEMBER"/>
    <property type="match status" value="1"/>
</dbReference>
<accession>A0ABX8AQ71</accession>
<dbReference type="Proteomes" id="UP000680706">
    <property type="component" value="Chromosome"/>
</dbReference>
<dbReference type="InterPro" id="IPR006879">
    <property type="entry name" value="YdjC-like"/>
</dbReference>
<proteinExistence type="predicted"/>
<dbReference type="Pfam" id="PF04794">
    <property type="entry name" value="YdjC"/>
    <property type="match status" value="1"/>
</dbReference>
<protein>
    <submittedName>
        <fullName evidence="6">ChbG/HpnK family deacetylase</fullName>
    </submittedName>
</protein>
<organism evidence="6 7">
    <name type="scientific">Pseudovibrio brasiliensis</name>
    <dbReference type="NCBI Taxonomy" id="1898042"/>
    <lineage>
        <taxon>Bacteria</taxon>
        <taxon>Pseudomonadati</taxon>
        <taxon>Pseudomonadota</taxon>
        <taxon>Alphaproteobacteria</taxon>
        <taxon>Hyphomicrobiales</taxon>
        <taxon>Stappiaceae</taxon>
        <taxon>Pseudovibrio</taxon>
    </lineage>
</organism>